<dbReference type="AlphaFoldDB" id="A0A9P2G715"/>
<name>A0A9P2G715_CLOBO</name>
<protein>
    <recommendedName>
        <fullName evidence="2">Putative component of 'biosynthetic module' domain-containing protein</fullName>
    </recommendedName>
</protein>
<accession>A0A9P2G715</accession>
<sequence>MSMSKNESFKENYAKKRTETQAFKASEELNEVLHDKESGWYKPWQFVNYKVNKDTLKTTYDEITLWGRQEAMIRPGWKIEDNEVTIPNLFSKVMGVHENIKEYKNEINQLIEENNTLFYRKFPINKKRIPKDMNKSYKSVLNIRGKIDKDKLMTSDSWKYQKLNPMIQNRIADKIIEFCNISSFWKHKNFKIKLRMSLINRIITFISSLIYDSTKDERIMKISIFATLTNLSDDLLGLLQNFDYPMKVPKIVIYNNNNKKNLTFEDAIILMFMNSMGIDIIIYNPTGTSDIENYIKEENYDIHRLEYTKDSLPFRRFF</sequence>
<comment type="caution">
    <text evidence="3">The sequence shown here is derived from an EMBL/GenBank/DDBJ whole genome shotgun (WGS) entry which is preliminary data.</text>
</comment>
<gene>
    <name evidence="3" type="ORF">CLG_B1568</name>
</gene>
<dbReference type="InterPro" id="IPR025647">
    <property type="entry name" value="YceG_bac"/>
</dbReference>
<feature type="coiled-coil region" evidence="1">
    <location>
        <begin position="93"/>
        <end position="120"/>
    </location>
</feature>
<reference evidence="3 4" key="1">
    <citation type="submission" date="2009-10" db="EMBL/GenBank/DDBJ databases">
        <authorList>
            <person name="Shrivastava S."/>
            <person name="Brinkac L.B."/>
            <person name="Brown J.L."/>
            <person name="Bruce D.B."/>
            <person name="Detter C."/>
            <person name="Green L.D."/>
            <person name="Munk C.A."/>
            <person name="Rogers Y.C."/>
            <person name="Tapia R."/>
            <person name="Saunders E.S."/>
            <person name="Sims D.R."/>
            <person name="Smith L.A."/>
            <person name="Smith T.J."/>
            <person name="Sutton G."/>
            <person name="Brettin T."/>
        </authorList>
    </citation>
    <scope>NUCLEOTIDE SEQUENCE [LARGE SCALE GENOMIC DNA]</scope>
    <source>
        <strain evidence="4">D str. 1873</strain>
    </source>
</reference>
<dbReference type="Proteomes" id="UP000006160">
    <property type="component" value="Unassembled WGS sequence"/>
</dbReference>
<dbReference type="EMBL" id="ACSJ01000007">
    <property type="protein sequence ID" value="EES91152.1"/>
    <property type="molecule type" value="Genomic_DNA"/>
</dbReference>
<proteinExistence type="predicted"/>
<feature type="domain" description="Putative component of 'biosynthetic module'" evidence="2">
    <location>
        <begin position="202"/>
        <end position="314"/>
    </location>
</feature>
<feature type="domain" description="Putative component of 'biosynthetic module'" evidence="2">
    <location>
        <begin position="57"/>
        <end position="195"/>
    </location>
</feature>
<evidence type="ECO:0000256" key="1">
    <source>
        <dbReference type="SAM" id="Coils"/>
    </source>
</evidence>
<organism evidence="3 4">
    <name type="scientific">Clostridium botulinum D str. 1873</name>
    <dbReference type="NCBI Taxonomy" id="592027"/>
    <lineage>
        <taxon>Bacteria</taxon>
        <taxon>Bacillati</taxon>
        <taxon>Bacillota</taxon>
        <taxon>Clostridia</taxon>
        <taxon>Eubacteriales</taxon>
        <taxon>Clostridiaceae</taxon>
        <taxon>Clostridium</taxon>
    </lineage>
</organism>
<evidence type="ECO:0000259" key="2">
    <source>
        <dbReference type="Pfam" id="PF14266"/>
    </source>
</evidence>
<evidence type="ECO:0000313" key="4">
    <source>
        <dbReference type="Proteomes" id="UP000006160"/>
    </source>
</evidence>
<keyword evidence="1" id="KW-0175">Coiled coil</keyword>
<evidence type="ECO:0000313" key="3">
    <source>
        <dbReference type="EMBL" id="EES91152.1"/>
    </source>
</evidence>
<dbReference type="Pfam" id="PF14266">
    <property type="entry name" value="YceG_bac"/>
    <property type="match status" value="2"/>
</dbReference>